<gene>
    <name evidence="7" type="ORF">ISALK_13770</name>
</gene>
<evidence type="ECO:0000313" key="7">
    <source>
        <dbReference type="EMBL" id="NBG89559.1"/>
    </source>
</evidence>
<evidence type="ECO:0000256" key="5">
    <source>
        <dbReference type="ARBA" id="ARBA00023002"/>
    </source>
</evidence>
<keyword evidence="5" id="KW-0560">Oxidoreductase</keyword>
<dbReference type="GO" id="GO:0003959">
    <property type="term" value="F:NADPH dehydrogenase activity"/>
    <property type="evidence" value="ECO:0007669"/>
    <property type="project" value="InterPro"/>
</dbReference>
<dbReference type="SUPFAM" id="SSF51395">
    <property type="entry name" value="FMN-linked oxidoreductases"/>
    <property type="match status" value="1"/>
</dbReference>
<dbReference type="AlphaFoldDB" id="A0AA43XNT0"/>
<dbReference type="InterPro" id="IPR001155">
    <property type="entry name" value="OxRdtase_FMN_N"/>
</dbReference>
<reference evidence="7 8" key="1">
    <citation type="submission" date="2019-04" db="EMBL/GenBank/DDBJ databases">
        <title>Isachenkonia alkalipeptolytica gen. nov. sp. nov. a new anaerobic, alkiliphilic organothrophic bacterium capable to reduce synthesized ferrihydrite isolated from a soda lake.</title>
        <authorList>
            <person name="Toshchakov S.V."/>
            <person name="Zavarzina D.G."/>
            <person name="Zhilina T.N."/>
            <person name="Kostrikina N.A."/>
            <person name="Kublanov I.V."/>
        </authorList>
    </citation>
    <scope>NUCLEOTIDE SEQUENCE [LARGE SCALE GENOMIC DNA]</scope>
    <source>
        <strain evidence="7 8">Z-1701</strain>
    </source>
</reference>
<dbReference type="GO" id="GO:0050661">
    <property type="term" value="F:NADP binding"/>
    <property type="evidence" value="ECO:0007669"/>
    <property type="project" value="InterPro"/>
</dbReference>
<keyword evidence="4" id="KW-0521">NADP</keyword>
<dbReference type="InterPro" id="IPR044152">
    <property type="entry name" value="YqjM-like"/>
</dbReference>
<organism evidence="7 8">
    <name type="scientific">Isachenkonia alkalipeptolytica</name>
    <dbReference type="NCBI Taxonomy" id="2565777"/>
    <lineage>
        <taxon>Bacteria</taxon>
        <taxon>Bacillati</taxon>
        <taxon>Bacillota</taxon>
        <taxon>Clostridia</taxon>
        <taxon>Eubacteriales</taxon>
        <taxon>Clostridiaceae</taxon>
        <taxon>Isachenkonia</taxon>
    </lineage>
</organism>
<proteinExistence type="predicted"/>
<dbReference type="Proteomes" id="UP000449710">
    <property type="component" value="Unassembled WGS sequence"/>
</dbReference>
<dbReference type="PANTHER" id="PTHR43303:SF4">
    <property type="entry name" value="NADPH DEHYDROGENASE C23G7.10C-RELATED"/>
    <property type="match status" value="1"/>
</dbReference>
<evidence type="ECO:0000313" key="8">
    <source>
        <dbReference type="Proteomes" id="UP000449710"/>
    </source>
</evidence>
<accession>A0AA43XNT0</accession>
<evidence type="ECO:0000256" key="1">
    <source>
        <dbReference type="ARBA" id="ARBA00001917"/>
    </source>
</evidence>
<name>A0AA43XNT0_9CLOT</name>
<dbReference type="CDD" id="cd02803">
    <property type="entry name" value="OYE_like_FMN_family"/>
    <property type="match status" value="1"/>
</dbReference>
<evidence type="ECO:0000256" key="3">
    <source>
        <dbReference type="ARBA" id="ARBA00022643"/>
    </source>
</evidence>
<comment type="caution">
    <text evidence="7">The sequence shown here is derived from an EMBL/GenBank/DDBJ whole genome shotgun (WGS) entry which is preliminary data.</text>
</comment>
<dbReference type="EMBL" id="SUMG01000030">
    <property type="protein sequence ID" value="NBG89559.1"/>
    <property type="molecule type" value="Genomic_DNA"/>
</dbReference>
<dbReference type="Pfam" id="PF00724">
    <property type="entry name" value="Oxidored_FMN"/>
    <property type="match status" value="1"/>
</dbReference>
<dbReference type="PANTHER" id="PTHR43303">
    <property type="entry name" value="NADPH DEHYDROGENASE C23G7.10C-RELATED"/>
    <property type="match status" value="1"/>
</dbReference>
<comment type="cofactor">
    <cofactor evidence="1">
        <name>FMN</name>
        <dbReference type="ChEBI" id="CHEBI:58210"/>
    </cofactor>
</comment>
<evidence type="ECO:0000256" key="2">
    <source>
        <dbReference type="ARBA" id="ARBA00022630"/>
    </source>
</evidence>
<dbReference type="InterPro" id="IPR013785">
    <property type="entry name" value="Aldolase_TIM"/>
</dbReference>
<evidence type="ECO:0000259" key="6">
    <source>
        <dbReference type="Pfam" id="PF00724"/>
    </source>
</evidence>
<dbReference type="Gene3D" id="3.20.20.70">
    <property type="entry name" value="Aldolase class I"/>
    <property type="match status" value="1"/>
</dbReference>
<dbReference type="GO" id="GO:0010181">
    <property type="term" value="F:FMN binding"/>
    <property type="evidence" value="ECO:0007669"/>
    <property type="project" value="InterPro"/>
</dbReference>
<keyword evidence="3" id="KW-0288">FMN</keyword>
<protein>
    <submittedName>
        <fullName evidence="7">NADH:flavin oxidoreductase</fullName>
    </submittedName>
</protein>
<keyword evidence="8" id="KW-1185">Reference proteome</keyword>
<keyword evidence="2" id="KW-0285">Flavoprotein</keyword>
<dbReference type="RefSeq" id="WP_160723341.1">
    <property type="nucleotide sequence ID" value="NZ_SUMG01000030.1"/>
</dbReference>
<feature type="domain" description="NADH:flavin oxidoreductase/NADH oxidase N-terminal" evidence="6">
    <location>
        <begin position="8"/>
        <end position="327"/>
    </location>
</feature>
<evidence type="ECO:0000256" key="4">
    <source>
        <dbReference type="ARBA" id="ARBA00022857"/>
    </source>
</evidence>
<sequence>MPSLYSEYTLKEHLIPNRLVMPPMVCFNWSDDTGRVSDEHIRHYEKRGIGQVGLVVVEATAISKIGRLAPSQLGIWDHKQVEGLSKIAGVLGSRGSKSLLQIHHAGDKAPKSVASEPLAPSRYELPDGRITKALTRGEIKGIQKEFLVAALRAEEAGYDGIEIHGAHGYLINQFLSPLTNHREDAYGGSPENRLRFAKELLTLLKGNLPENFIIGYRHGGNTPTLAEGIEISRELEQMGVDLLHISAGIAEEKDLPKPPESFPYSWIVYTGMETKKALNIPVVVVNGIRTPEEGEAIIKKELSDFVAVGRGLLVDSKWIIKGEQGQPVNPCLRCKPRCFYLTDGRKCPQNSIA</sequence>